<dbReference type="InParanoid" id="H3HEE9"/>
<dbReference type="Proteomes" id="UP000005238">
    <property type="component" value="Unassembled WGS sequence"/>
</dbReference>
<dbReference type="EMBL" id="DS566155">
    <property type="status" value="NOT_ANNOTATED_CDS"/>
    <property type="molecule type" value="Genomic_DNA"/>
</dbReference>
<protein>
    <submittedName>
        <fullName evidence="1">Uncharacterized protein</fullName>
    </submittedName>
</protein>
<dbReference type="AlphaFoldDB" id="H3HEE9"/>
<dbReference type="eggNOG" id="ENOG502S198">
    <property type="taxonomic scope" value="Eukaryota"/>
</dbReference>
<proteinExistence type="predicted"/>
<reference evidence="2" key="1">
    <citation type="journal article" date="2006" name="Science">
        <title>Phytophthora genome sequences uncover evolutionary origins and mechanisms of pathogenesis.</title>
        <authorList>
            <person name="Tyler B.M."/>
            <person name="Tripathy S."/>
            <person name="Zhang X."/>
            <person name="Dehal P."/>
            <person name="Jiang R.H."/>
            <person name="Aerts A."/>
            <person name="Arredondo F.D."/>
            <person name="Baxter L."/>
            <person name="Bensasson D."/>
            <person name="Beynon J.L."/>
            <person name="Chapman J."/>
            <person name="Damasceno C.M."/>
            <person name="Dorrance A.E."/>
            <person name="Dou D."/>
            <person name="Dickerman A.W."/>
            <person name="Dubchak I.L."/>
            <person name="Garbelotto M."/>
            <person name="Gijzen M."/>
            <person name="Gordon S.G."/>
            <person name="Govers F."/>
            <person name="Grunwald N.J."/>
            <person name="Huang W."/>
            <person name="Ivors K.L."/>
            <person name="Jones R.W."/>
            <person name="Kamoun S."/>
            <person name="Krampis K."/>
            <person name="Lamour K.H."/>
            <person name="Lee M.K."/>
            <person name="McDonald W.H."/>
            <person name="Medina M."/>
            <person name="Meijer H.J."/>
            <person name="Nordberg E.K."/>
            <person name="Maclean D.J."/>
            <person name="Ospina-Giraldo M.D."/>
            <person name="Morris P.F."/>
            <person name="Phuntumart V."/>
            <person name="Putnam N.H."/>
            <person name="Rash S."/>
            <person name="Rose J.K."/>
            <person name="Sakihama Y."/>
            <person name="Salamov A.A."/>
            <person name="Savidor A."/>
            <person name="Scheuring C.F."/>
            <person name="Smith B.M."/>
            <person name="Sobral B.W."/>
            <person name="Terry A."/>
            <person name="Torto-Alalibo T.A."/>
            <person name="Win J."/>
            <person name="Xu Z."/>
            <person name="Zhang H."/>
            <person name="Grigoriev I.V."/>
            <person name="Rokhsar D.S."/>
            <person name="Boore J.L."/>
        </authorList>
    </citation>
    <scope>NUCLEOTIDE SEQUENCE [LARGE SCALE GENOMIC DNA]</scope>
    <source>
        <strain evidence="2">Pr102</strain>
    </source>
</reference>
<accession>H3HEE9</accession>
<reference evidence="1" key="2">
    <citation type="submission" date="2015-06" db="UniProtKB">
        <authorList>
            <consortium name="EnsemblProtists"/>
        </authorList>
    </citation>
    <scope>IDENTIFICATION</scope>
    <source>
        <strain evidence="1">Pr102</strain>
    </source>
</reference>
<evidence type="ECO:0000313" key="1">
    <source>
        <dbReference type="EnsemblProtists" id="Phyra97085"/>
    </source>
</evidence>
<keyword evidence="2" id="KW-1185">Reference proteome</keyword>
<sequence length="181" mass="20156">MTLWNSVESDEIFRTFMPLVQDSIIIHQEAKCSLSCRVVQLSQEASQQAVATVESINSSRDGEGEENSWQISMEVVHDYYLCTFAADASGDSAIQNTAPPLQLDLGLQMSKLNMHNKFVMGARVTKTNEGVDILIAGSARFDLPCYRDPAFDLLNHFVSHMPVYEALHLTPLGNNDKQDCE</sequence>
<dbReference type="VEuPathDB" id="FungiDB:KRP23_10544"/>
<organism evidence="1 2">
    <name type="scientific">Phytophthora ramorum</name>
    <name type="common">Sudden oak death agent</name>
    <dbReference type="NCBI Taxonomy" id="164328"/>
    <lineage>
        <taxon>Eukaryota</taxon>
        <taxon>Sar</taxon>
        <taxon>Stramenopiles</taxon>
        <taxon>Oomycota</taxon>
        <taxon>Peronosporomycetes</taxon>
        <taxon>Peronosporales</taxon>
        <taxon>Peronosporaceae</taxon>
        <taxon>Phytophthora</taxon>
    </lineage>
</organism>
<name>H3HEE9_PHYRM</name>
<dbReference type="EnsemblProtists" id="Phyra97085">
    <property type="protein sequence ID" value="Phyra97085"/>
    <property type="gene ID" value="Phyra97085"/>
</dbReference>
<dbReference type="VEuPathDB" id="FungiDB:KRP22_13348"/>
<dbReference type="HOGENOM" id="CLU_1491896_0_0_1"/>
<evidence type="ECO:0000313" key="2">
    <source>
        <dbReference type="Proteomes" id="UP000005238"/>
    </source>
</evidence>